<proteinExistence type="predicted"/>
<dbReference type="OrthoDB" id="4955428at2"/>
<organism evidence="1 2">
    <name type="scientific">Nocardia fluminea</name>
    <dbReference type="NCBI Taxonomy" id="134984"/>
    <lineage>
        <taxon>Bacteria</taxon>
        <taxon>Bacillati</taxon>
        <taxon>Actinomycetota</taxon>
        <taxon>Actinomycetes</taxon>
        <taxon>Mycobacteriales</taxon>
        <taxon>Nocardiaceae</taxon>
        <taxon>Nocardia</taxon>
    </lineage>
</organism>
<evidence type="ECO:0000313" key="2">
    <source>
        <dbReference type="Proteomes" id="UP000233766"/>
    </source>
</evidence>
<dbReference type="AlphaFoldDB" id="A0A2N3VGZ1"/>
<accession>A0A2N3VGZ1</accession>
<keyword evidence="2" id="KW-1185">Reference proteome</keyword>
<dbReference type="Proteomes" id="UP000233766">
    <property type="component" value="Unassembled WGS sequence"/>
</dbReference>
<gene>
    <name evidence="1" type="ORF">ATK86_5310</name>
</gene>
<dbReference type="EMBL" id="PJMW01000002">
    <property type="protein sequence ID" value="PKV80873.1"/>
    <property type="molecule type" value="Genomic_DNA"/>
</dbReference>
<reference evidence="1 2" key="1">
    <citation type="submission" date="2017-12" db="EMBL/GenBank/DDBJ databases">
        <title>Sequencing the genomes of 1000 Actinobacteria strains.</title>
        <authorList>
            <person name="Klenk H.-P."/>
        </authorList>
    </citation>
    <scope>NUCLEOTIDE SEQUENCE [LARGE SCALE GENOMIC DNA]</scope>
    <source>
        <strain evidence="1 2">DSM 44489</strain>
    </source>
</reference>
<evidence type="ECO:0000313" key="1">
    <source>
        <dbReference type="EMBL" id="PKV80873.1"/>
    </source>
</evidence>
<dbReference type="RefSeq" id="WP_101466722.1">
    <property type="nucleotide sequence ID" value="NZ_PJMW01000002.1"/>
</dbReference>
<name>A0A2N3VGZ1_9NOCA</name>
<comment type="caution">
    <text evidence="1">The sequence shown here is derived from an EMBL/GenBank/DDBJ whole genome shotgun (WGS) entry which is preliminary data.</text>
</comment>
<protein>
    <submittedName>
        <fullName evidence="1">Uncharacterized protein</fullName>
    </submittedName>
</protein>
<sequence>MTDPNPAVDALLASGRRELANETGVDTTQSEWVSTDACAACGRPLTDVFTFAVLISESGPTTIIATCQACTELDSVIALCHAEMAKVEADPSTDGLQYLMSIALAAMPTLLGAIEATRSRVAGITEDRDRLSAQLDRVRAALAGHPRCDVIPDDDLMSCGWKHAVADIQHAIDVSHTTEKETDRG</sequence>